<proteinExistence type="predicted"/>
<evidence type="ECO:0000313" key="1">
    <source>
        <dbReference type="EMBL" id="KAK9679514.1"/>
    </source>
</evidence>
<dbReference type="EMBL" id="JASPKY010001015">
    <property type="protein sequence ID" value="KAK9679514.1"/>
    <property type="molecule type" value="Genomic_DNA"/>
</dbReference>
<evidence type="ECO:0000313" key="2">
    <source>
        <dbReference type="Proteomes" id="UP001458880"/>
    </source>
</evidence>
<gene>
    <name evidence="1" type="ORF">QE152_g40015</name>
</gene>
<organism evidence="1 2">
    <name type="scientific">Popillia japonica</name>
    <name type="common">Japanese beetle</name>
    <dbReference type="NCBI Taxonomy" id="7064"/>
    <lineage>
        <taxon>Eukaryota</taxon>
        <taxon>Metazoa</taxon>
        <taxon>Ecdysozoa</taxon>
        <taxon>Arthropoda</taxon>
        <taxon>Hexapoda</taxon>
        <taxon>Insecta</taxon>
        <taxon>Pterygota</taxon>
        <taxon>Neoptera</taxon>
        <taxon>Endopterygota</taxon>
        <taxon>Coleoptera</taxon>
        <taxon>Polyphaga</taxon>
        <taxon>Scarabaeiformia</taxon>
        <taxon>Scarabaeidae</taxon>
        <taxon>Rutelinae</taxon>
        <taxon>Popillia</taxon>
    </lineage>
</organism>
<protein>
    <submittedName>
        <fullName evidence="1">Uncharacterized protein</fullName>
    </submittedName>
</protein>
<dbReference type="AlphaFoldDB" id="A0AAW1HSP6"/>
<keyword evidence="2" id="KW-1185">Reference proteome</keyword>
<reference evidence="1 2" key="1">
    <citation type="journal article" date="2024" name="BMC Genomics">
        <title>De novo assembly and annotation of Popillia japonica's genome with initial clues to its potential as an invasive pest.</title>
        <authorList>
            <person name="Cucini C."/>
            <person name="Boschi S."/>
            <person name="Funari R."/>
            <person name="Cardaioli E."/>
            <person name="Iannotti N."/>
            <person name="Marturano G."/>
            <person name="Paoli F."/>
            <person name="Bruttini M."/>
            <person name="Carapelli A."/>
            <person name="Frati F."/>
            <person name="Nardi F."/>
        </authorList>
    </citation>
    <scope>NUCLEOTIDE SEQUENCE [LARGE SCALE GENOMIC DNA]</scope>
    <source>
        <strain evidence="1">DMR45628</strain>
    </source>
</reference>
<sequence>MMKSYTPRMVEGQVNGTGWPIDGSILLLTSWDYDHHKQWHVEAWDAVSDDDVMKTFYQTEKELGMCGVDTLEEFGKLWKNAEWEPCGSFCLPLDKVTVVREVCEEKLEETERNVKC</sequence>
<name>A0AAW1HSP6_POPJA</name>
<accession>A0AAW1HSP6</accession>
<dbReference type="Proteomes" id="UP001458880">
    <property type="component" value="Unassembled WGS sequence"/>
</dbReference>
<comment type="caution">
    <text evidence="1">The sequence shown here is derived from an EMBL/GenBank/DDBJ whole genome shotgun (WGS) entry which is preliminary data.</text>
</comment>